<dbReference type="Proteomes" id="UP000179935">
    <property type="component" value="Unassembled WGS sequence"/>
</dbReference>
<feature type="region of interest" description="Disordered" evidence="1">
    <location>
        <begin position="1"/>
        <end position="33"/>
    </location>
</feature>
<reference evidence="4 5" key="1">
    <citation type="submission" date="2016-10" db="EMBL/GenBank/DDBJ databases">
        <title>Genome sequence of Streptomyces sp. MUSC 93.</title>
        <authorList>
            <person name="Lee L.-H."/>
            <person name="Ser H.-L."/>
            <person name="Law J.W.-F."/>
        </authorList>
    </citation>
    <scope>NUCLEOTIDE SEQUENCE [LARGE SCALE GENOMIC DNA]</scope>
    <source>
        <strain evidence="4 5">MUSC 93</strain>
    </source>
</reference>
<dbReference type="SUPFAM" id="SSF53955">
    <property type="entry name" value="Lysozyme-like"/>
    <property type="match status" value="1"/>
</dbReference>
<feature type="transmembrane region" description="Helical" evidence="2">
    <location>
        <begin position="462"/>
        <end position="488"/>
    </location>
</feature>
<gene>
    <name evidence="4" type="ORF">BIV24_17115</name>
</gene>
<organism evidence="4 5">
    <name type="scientific">Streptomyces colonosanans</name>
    <dbReference type="NCBI Taxonomy" id="1428652"/>
    <lineage>
        <taxon>Bacteria</taxon>
        <taxon>Bacillati</taxon>
        <taxon>Actinomycetota</taxon>
        <taxon>Actinomycetes</taxon>
        <taxon>Kitasatosporales</taxon>
        <taxon>Streptomycetaceae</taxon>
        <taxon>Streptomyces</taxon>
    </lineage>
</organism>
<dbReference type="Pfam" id="PF01464">
    <property type="entry name" value="SLT"/>
    <property type="match status" value="1"/>
</dbReference>
<sequence>MESAQQSLASAHRQAARSIAQANRQIEDAERGIVDAKQRVKDAEAAVVDAARRAADQRRQAAEAVERAERSLTDAKKAATQAEVDLTQARKDAAEQLAALDDKLTDGKLSQRDAALRVAEAEQELNRVRAQYNVGKANELDLERAQLGYDQAVQAQKEQSKAYEKLQQDAKAAKAAGVEGSDQVKKAHDRLKDAQQKVADEAKAVADAQRNAARVQVEAAKSVEDAQRRVSDALRGQADAQRALSDAVRNASDVQVQAADSIKSAERGVQSARLSSIDTTQKAASKTDAYREALAKLTPEQRRLYDSIAGPKGLTRAFKDWSASLQPDVLPLFTRGVDGAKASLPGLTPLVRAAADAVGVLMDKASAELKTPFWRGFKKDINASAKPAIVGLGVAFGNVLKGMAGIVDAFLPHMDGIAATMQRITKRFANWGANLKGSPEFERFLQYVKENGPLFARTIGDIAGAFLAIGAALSPLSGPLLQVIGGIAQSVGLMATNLPGLVPLVYGLFVVTRLWAIWQLAVNGAMAAFNVIMGLGPWGWIAIAIGGVVLAILALWKNCEWFRDAVGAVWGAIQKAAMSVRDWFAGPFVNLFTKTIPRTFQAVLDWVRKNWPWILGALTGPIGLAAVGIIKHWDQITSGISDAWRWLKSKVLFPIRDFFMKTVPGWGTTLSDKLVGAFIDATKGIKSAWDKIAGIASKPINFVIDAVYTHGIKAVWDKIAEFVGLPKLPKAPKLLDETPKFADGGPVFGGTPGKDSVRAWLMPGEFVLRTSSARKIGYGNLDHLNRTGELPGVPRFAGGGIVGDAWNWTKKTVGGAVSKGIDWAKTAGDLIAHPSKVWNRLVKPILDNVKKHLGVAQMGKVLTAIPVKMASGLKDKIVDAVTFSGGSGGGGNIGGVIPTGQRKSIITAAMAAAHVPPPGTVDAWLRGMNTLIMRESGWNANARNDWDSNARAGHPSQGLTQTIPSTFNAYVPASLRSKGILDPVANVAASIRYIVSRYGNIANVQQANANLPPKGYALGGRVAPTWFDSGGYLPKGLNLVANGTGRPEPVMTSQQWSDIRAAKSGASTPNVVVENHTYLGTREITDIVDHRVIVREEATARAINDGRLV</sequence>
<keyword evidence="2" id="KW-0472">Membrane</keyword>
<evidence type="ECO:0000313" key="4">
    <source>
        <dbReference type="EMBL" id="OIJ90899.1"/>
    </source>
</evidence>
<feature type="compositionally biased region" description="Basic and acidic residues" evidence="1">
    <location>
        <begin position="59"/>
        <end position="77"/>
    </location>
</feature>
<dbReference type="CDD" id="cd13402">
    <property type="entry name" value="LT_TF-like"/>
    <property type="match status" value="1"/>
</dbReference>
<protein>
    <recommendedName>
        <fullName evidence="3">Transglycosylase SLT domain-containing protein</fullName>
    </recommendedName>
</protein>
<keyword evidence="2" id="KW-0812">Transmembrane</keyword>
<feature type="transmembrane region" description="Helical" evidence="2">
    <location>
        <begin position="538"/>
        <end position="556"/>
    </location>
</feature>
<proteinExistence type="predicted"/>
<dbReference type="InterPro" id="IPR023346">
    <property type="entry name" value="Lysozyme-like_dom_sf"/>
</dbReference>
<accession>A0A1S2PAR1</accession>
<dbReference type="Gene3D" id="1.10.530.10">
    <property type="match status" value="1"/>
</dbReference>
<feature type="transmembrane region" description="Helical" evidence="2">
    <location>
        <begin position="500"/>
        <end position="518"/>
    </location>
</feature>
<dbReference type="AlphaFoldDB" id="A0A1S2PAR1"/>
<comment type="caution">
    <text evidence="4">The sequence shown here is derived from an EMBL/GenBank/DDBJ whole genome shotgun (WGS) entry which is preliminary data.</text>
</comment>
<evidence type="ECO:0000313" key="5">
    <source>
        <dbReference type="Proteomes" id="UP000179935"/>
    </source>
</evidence>
<evidence type="ECO:0000259" key="3">
    <source>
        <dbReference type="Pfam" id="PF01464"/>
    </source>
</evidence>
<feature type="region of interest" description="Disordered" evidence="1">
    <location>
        <begin position="59"/>
        <end position="81"/>
    </location>
</feature>
<dbReference type="STRING" id="1428652.BIV24_17115"/>
<dbReference type="EMBL" id="MLYP01000043">
    <property type="protein sequence ID" value="OIJ90899.1"/>
    <property type="molecule type" value="Genomic_DNA"/>
</dbReference>
<feature type="domain" description="Transglycosylase SLT" evidence="3">
    <location>
        <begin position="929"/>
        <end position="1019"/>
    </location>
</feature>
<dbReference type="InterPro" id="IPR008258">
    <property type="entry name" value="Transglycosylase_SLT_dom_1"/>
</dbReference>
<name>A0A1S2PAR1_9ACTN</name>
<evidence type="ECO:0000256" key="1">
    <source>
        <dbReference type="SAM" id="MobiDB-lite"/>
    </source>
</evidence>
<keyword evidence="2" id="KW-1133">Transmembrane helix</keyword>
<keyword evidence="5" id="KW-1185">Reference proteome</keyword>
<evidence type="ECO:0000256" key="2">
    <source>
        <dbReference type="SAM" id="Phobius"/>
    </source>
</evidence>